<evidence type="ECO:0000256" key="1">
    <source>
        <dbReference type="SAM" id="SignalP"/>
    </source>
</evidence>
<keyword evidence="1" id="KW-0732">Signal</keyword>
<accession>A0A7W7D4P6</accession>
<protein>
    <submittedName>
        <fullName evidence="2">Uncharacterized protein</fullName>
    </submittedName>
</protein>
<organism evidence="2 3">
    <name type="scientific">Sphaerisporangium siamense</name>
    <dbReference type="NCBI Taxonomy" id="795645"/>
    <lineage>
        <taxon>Bacteria</taxon>
        <taxon>Bacillati</taxon>
        <taxon>Actinomycetota</taxon>
        <taxon>Actinomycetes</taxon>
        <taxon>Streptosporangiales</taxon>
        <taxon>Streptosporangiaceae</taxon>
        <taxon>Sphaerisporangium</taxon>
    </lineage>
</organism>
<evidence type="ECO:0000313" key="3">
    <source>
        <dbReference type="Proteomes" id="UP000542210"/>
    </source>
</evidence>
<sequence length="123" mass="12552">MQPFLGRISAVTLSALTALLVSAGCSGGTQQCLDAGGIVTSTVQKATALSEDPAGMEKALNDGAAKLAEVADKTSDDELKKAATEVAEKLKNLDVTNDDTAIKALEKLGTDSAKWAGQLIDAC</sequence>
<dbReference type="Proteomes" id="UP000542210">
    <property type="component" value="Unassembled WGS sequence"/>
</dbReference>
<keyword evidence="3" id="KW-1185">Reference proteome</keyword>
<dbReference type="EMBL" id="JACHND010000001">
    <property type="protein sequence ID" value="MBB4700262.1"/>
    <property type="molecule type" value="Genomic_DNA"/>
</dbReference>
<proteinExistence type="predicted"/>
<feature type="signal peptide" evidence="1">
    <location>
        <begin position="1"/>
        <end position="23"/>
    </location>
</feature>
<dbReference type="AlphaFoldDB" id="A0A7W7D4P6"/>
<name>A0A7W7D4P6_9ACTN</name>
<comment type="caution">
    <text evidence="2">The sequence shown here is derived from an EMBL/GenBank/DDBJ whole genome shotgun (WGS) entry which is preliminary data.</text>
</comment>
<feature type="chain" id="PRO_5039509970" evidence="1">
    <location>
        <begin position="24"/>
        <end position="123"/>
    </location>
</feature>
<evidence type="ECO:0000313" key="2">
    <source>
        <dbReference type="EMBL" id="MBB4700262.1"/>
    </source>
</evidence>
<dbReference type="RefSeq" id="WP_184878298.1">
    <property type="nucleotide sequence ID" value="NZ_BOOV01000030.1"/>
</dbReference>
<dbReference type="PROSITE" id="PS51257">
    <property type="entry name" value="PROKAR_LIPOPROTEIN"/>
    <property type="match status" value="1"/>
</dbReference>
<reference evidence="2 3" key="1">
    <citation type="submission" date="2020-08" db="EMBL/GenBank/DDBJ databases">
        <title>Sequencing the genomes of 1000 actinobacteria strains.</title>
        <authorList>
            <person name="Klenk H.-P."/>
        </authorList>
    </citation>
    <scope>NUCLEOTIDE SEQUENCE [LARGE SCALE GENOMIC DNA]</scope>
    <source>
        <strain evidence="2 3">DSM 45784</strain>
    </source>
</reference>
<gene>
    <name evidence="2" type="ORF">BJ982_001806</name>
</gene>